<protein>
    <submittedName>
        <fullName evidence="1">Uncharacterized protein</fullName>
    </submittedName>
</protein>
<name>L8WK83_THACA</name>
<comment type="caution">
    <text evidence="1">The sequence shown here is derived from an EMBL/GenBank/DDBJ whole genome shotgun (WGS) entry which is preliminary data.</text>
</comment>
<evidence type="ECO:0000313" key="1">
    <source>
        <dbReference type="EMBL" id="ELU37157.1"/>
    </source>
</evidence>
<accession>L8WK83</accession>
<evidence type="ECO:0000313" key="2">
    <source>
        <dbReference type="Proteomes" id="UP000011668"/>
    </source>
</evidence>
<dbReference type="Proteomes" id="UP000011668">
    <property type="component" value="Unassembled WGS sequence"/>
</dbReference>
<gene>
    <name evidence="1" type="ORF">AG1IA_08813</name>
</gene>
<dbReference type="HOGENOM" id="CLU_1008947_0_0_1"/>
<organism evidence="1 2">
    <name type="scientific">Thanatephorus cucumeris (strain AG1-IA)</name>
    <name type="common">Rice sheath blight fungus</name>
    <name type="synonym">Rhizoctonia solani</name>
    <dbReference type="NCBI Taxonomy" id="983506"/>
    <lineage>
        <taxon>Eukaryota</taxon>
        <taxon>Fungi</taxon>
        <taxon>Dikarya</taxon>
        <taxon>Basidiomycota</taxon>
        <taxon>Agaricomycotina</taxon>
        <taxon>Agaricomycetes</taxon>
        <taxon>Cantharellales</taxon>
        <taxon>Ceratobasidiaceae</taxon>
        <taxon>Rhizoctonia</taxon>
        <taxon>Rhizoctonia solani AG-1</taxon>
    </lineage>
</organism>
<sequence length="276" mass="30761">MDDTTLLYSNDKQPRFQSENHVVSSFGVPPYWFRTKCQLEHVEHVEHALCPLSVLVAHAQVCRMRPEIDVCLQFDRDHPYCWHTPARDNGAGKRVFWGARNSANICWSLQNRSGLTAQKGLSGAFKLLPKVKAPGWNAIKLIEEGSLSLLVQEHIDTSCSAVTTAPSRVSASPLIHYTMPIHLKENTVVKNISNTRHVSFHLNGVPQTIEAGDNKIYHNGSIKSFDVLDPPNPNTTYTIVENPNVQKDPEIQISADKDPAVLTLDGVEIPLKKEGE</sequence>
<dbReference type="EMBL" id="AFRT01002837">
    <property type="protein sequence ID" value="ELU37157.1"/>
    <property type="molecule type" value="Genomic_DNA"/>
</dbReference>
<dbReference type="AlphaFoldDB" id="L8WK83"/>
<proteinExistence type="predicted"/>
<reference evidence="1 2" key="1">
    <citation type="journal article" date="2013" name="Nat. Commun.">
        <title>The evolution and pathogenic mechanisms of the rice sheath blight pathogen.</title>
        <authorList>
            <person name="Zheng A."/>
            <person name="Lin R."/>
            <person name="Xu L."/>
            <person name="Qin P."/>
            <person name="Tang C."/>
            <person name="Ai P."/>
            <person name="Zhang D."/>
            <person name="Liu Y."/>
            <person name="Sun Z."/>
            <person name="Feng H."/>
            <person name="Wang Y."/>
            <person name="Chen Y."/>
            <person name="Liang X."/>
            <person name="Fu R."/>
            <person name="Li Q."/>
            <person name="Zhang J."/>
            <person name="Yu X."/>
            <person name="Xie Z."/>
            <person name="Ding L."/>
            <person name="Guan P."/>
            <person name="Tang J."/>
            <person name="Liang Y."/>
            <person name="Wang S."/>
            <person name="Deng Q."/>
            <person name="Li S."/>
            <person name="Zhu J."/>
            <person name="Wang L."/>
            <person name="Liu H."/>
            <person name="Li P."/>
        </authorList>
    </citation>
    <scope>NUCLEOTIDE SEQUENCE [LARGE SCALE GENOMIC DNA]</scope>
    <source>
        <strain evidence="2">AG-1 IA</strain>
    </source>
</reference>
<keyword evidence="2" id="KW-1185">Reference proteome</keyword>